<evidence type="ECO:0000256" key="2">
    <source>
        <dbReference type="ARBA" id="ARBA00022526"/>
    </source>
</evidence>
<dbReference type="PANTHER" id="PTHR30344">
    <property type="entry name" value="6-PHOSPHOGLUCONOLACTONASE-RELATED"/>
    <property type="match status" value="1"/>
</dbReference>
<organism evidence="3 4">
    <name type="scientific">Gimesia maris</name>
    <dbReference type="NCBI Taxonomy" id="122"/>
    <lineage>
        <taxon>Bacteria</taxon>
        <taxon>Pseudomonadati</taxon>
        <taxon>Planctomycetota</taxon>
        <taxon>Planctomycetia</taxon>
        <taxon>Planctomycetales</taxon>
        <taxon>Planctomycetaceae</taxon>
        <taxon>Gimesia</taxon>
    </lineage>
</organism>
<protein>
    <recommendedName>
        <fullName evidence="5">6-phosphogluconolactonase</fullName>
    </recommendedName>
</protein>
<dbReference type="GO" id="GO:0005829">
    <property type="term" value="C:cytosol"/>
    <property type="evidence" value="ECO:0007669"/>
    <property type="project" value="TreeGrafter"/>
</dbReference>
<evidence type="ECO:0000256" key="1">
    <source>
        <dbReference type="ARBA" id="ARBA00005564"/>
    </source>
</evidence>
<dbReference type="InterPro" id="IPR050282">
    <property type="entry name" value="Cycloisomerase_2"/>
</dbReference>
<dbReference type="GO" id="GO:0006006">
    <property type="term" value="P:glucose metabolic process"/>
    <property type="evidence" value="ECO:0007669"/>
    <property type="project" value="UniProtKB-KW"/>
</dbReference>
<dbReference type="GO" id="GO:0017057">
    <property type="term" value="F:6-phosphogluconolactonase activity"/>
    <property type="evidence" value="ECO:0007669"/>
    <property type="project" value="TreeGrafter"/>
</dbReference>
<comment type="similarity">
    <text evidence="1">Belongs to the cycloisomerase 2 family.</text>
</comment>
<dbReference type="Pfam" id="PF10282">
    <property type="entry name" value="Lactonase"/>
    <property type="match status" value="1"/>
</dbReference>
<evidence type="ECO:0000313" key="3">
    <source>
        <dbReference type="EMBL" id="HCO25391.1"/>
    </source>
</evidence>
<dbReference type="InterPro" id="IPR019405">
    <property type="entry name" value="Lactonase_7-beta_prop"/>
</dbReference>
<dbReference type="PANTHER" id="PTHR30344:SF1">
    <property type="entry name" value="6-PHOSPHOGLUCONOLACTONASE"/>
    <property type="match status" value="1"/>
</dbReference>
<proteinExistence type="inferred from homology"/>
<dbReference type="AlphaFoldDB" id="A0A3D3R958"/>
<gene>
    <name evidence="3" type="ORF">DIT97_21090</name>
</gene>
<dbReference type="InterPro" id="IPR011045">
    <property type="entry name" value="N2O_reductase_N"/>
</dbReference>
<evidence type="ECO:0008006" key="5">
    <source>
        <dbReference type="Google" id="ProtNLM"/>
    </source>
</evidence>
<dbReference type="EMBL" id="DQAY01000128">
    <property type="protein sequence ID" value="HCO25391.1"/>
    <property type="molecule type" value="Genomic_DNA"/>
</dbReference>
<dbReference type="Gene3D" id="2.130.10.10">
    <property type="entry name" value="YVTN repeat-like/Quinoprotein amine dehydrogenase"/>
    <property type="match status" value="1"/>
</dbReference>
<keyword evidence="2" id="KW-0313">Glucose metabolism</keyword>
<keyword evidence="2" id="KW-0119">Carbohydrate metabolism</keyword>
<dbReference type="SUPFAM" id="SSF50974">
    <property type="entry name" value="Nitrous oxide reductase, N-terminal domain"/>
    <property type="match status" value="1"/>
</dbReference>
<dbReference type="InterPro" id="IPR015943">
    <property type="entry name" value="WD40/YVTN_repeat-like_dom_sf"/>
</dbReference>
<dbReference type="Proteomes" id="UP000263642">
    <property type="component" value="Unassembled WGS sequence"/>
</dbReference>
<sequence length="359" mass="39018">MRVLLQCCLMMMGVCMFSDVPCEAGSYAYISLGGENKIAIYQLNEETGALTHLEDVSLEGAPGCLEVDPQKKYLFASVRSASKFMSFSIDPQTGKLKLISSIPAGGNAAYIATDKSGGYLFSAYYGEGKVAVHRLGKQGEILEEILQTIPTAKNAHAILPDQNNQFVFVPHTGPNAIYQFLWDEKQGVLKANTPPRLSAAAGLEPRHLAVSQDNRFLYFDNEKGSSVTAYKLNPETGTLSAFQTVSTLPDEFKGNNTCADIELSPSGDYLYASNRGHNSIACFAVDQQTGRLKSIGQAATEDTPRSFNIDPTGRFLYAAGQKNGKLAAYKISPEDGTLERFATYEVGKSPSWVEIVKFP</sequence>
<name>A0A3D3R958_9PLAN</name>
<evidence type="ECO:0000313" key="4">
    <source>
        <dbReference type="Proteomes" id="UP000263642"/>
    </source>
</evidence>
<accession>A0A3D3R958</accession>
<reference evidence="3 4" key="1">
    <citation type="journal article" date="2018" name="Nat. Biotechnol.">
        <title>A standardized bacterial taxonomy based on genome phylogeny substantially revises the tree of life.</title>
        <authorList>
            <person name="Parks D.H."/>
            <person name="Chuvochina M."/>
            <person name="Waite D.W."/>
            <person name="Rinke C."/>
            <person name="Skarshewski A."/>
            <person name="Chaumeil P.A."/>
            <person name="Hugenholtz P."/>
        </authorList>
    </citation>
    <scope>NUCLEOTIDE SEQUENCE [LARGE SCALE GENOMIC DNA]</scope>
    <source>
        <strain evidence="3">UBA9375</strain>
    </source>
</reference>
<comment type="caution">
    <text evidence="3">The sequence shown here is derived from an EMBL/GenBank/DDBJ whole genome shotgun (WGS) entry which is preliminary data.</text>
</comment>